<evidence type="ECO:0000256" key="2">
    <source>
        <dbReference type="ARBA" id="ARBA00022692"/>
    </source>
</evidence>
<feature type="transmembrane region" description="Helical" evidence="8">
    <location>
        <begin position="174"/>
        <end position="194"/>
    </location>
</feature>
<evidence type="ECO:0000256" key="7">
    <source>
        <dbReference type="SAM" id="MobiDB-lite"/>
    </source>
</evidence>
<feature type="domain" description="Amino acid transporter transmembrane" evidence="9">
    <location>
        <begin position="14"/>
        <end position="66"/>
    </location>
</feature>
<dbReference type="AlphaFoldDB" id="A0A2M4APJ0"/>
<keyword evidence="5" id="KW-0325">Glycoprotein</keyword>
<evidence type="ECO:0000259" key="9">
    <source>
        <dbReference type="Pfam" id="PF01490"/>
    </source>
</evidence>
<proteinExistence type="inferred from homology"/>
<feature type="transmembrane region" description="Helical" evidence="8">
    <location>
        <begin position="453"/>
        <end position="478"/>
    </location>
</feature>
<accession>A0A2M4APJ0</accession>
<sequence>MPTRSAQQDEYPTWVGFIFIFNLIVGTGALALPSAFSHAGWLLGSLAIVVLAFMSYVTVTFVIETMACASAVHNWTRLQFIKRDRVLEHDEDSNVETIIEATAPFDDDESEEDARRPQEHRIARNDDHDPLISDASIEQTPLNIMYCRQTYYSLSKKIELGEMANMFFGRTGRFLFYFCLAVYLYGDLSIYSAAVAKSLRDVACARNHRSNATDADDGTELCWHDGLLTRLDVYRLCLVGFVSLLGPFTFFNVQKTKYLQLLTVLFRWMAFSVMISIAIHRLLVPGDNVAPIVPKRADITAMPYLIGTCIYSFMCHHSLPSLLTPIAKKDRLKVLVSFDYALIGAFYLALALTGIFAFADIKDLYTLNFVPSADQTSGLLKTVEYFLALFPVFTLSASFPIVAITLRNNLQTLFLDPAQIESYNFFLRRVFFALLAILPPLVVCYFTESVSNLVGFTGCYAGTGIQYLIPVALVWSARHTCDNMIGRGIVNKFRSPFKGTLWLAIVFGWTVACLVLVTLDLVL</sequence>
<feature type="transmembrane region" description="Helical" evidence="8">
    <location>
        <begin position="38"/>
        <end position="63"/>
    </location>
</feature>
<dbReference type="Pfam" id="PF01490">
    <property type="entry name" value="Aa_trans"/>
    <property type="match status" value="2"/>
</dbReference>
<keyword evidence="2 8" id="KW-0812">Transmembrane</keyword>
<feature type="transmembrane region" description="Helical" evidence="8">
    <location>
        <begin position="304"/>
        <end position="326"/>
    </location>
</feature>
<feature type="domain" description="Amino acid transporter transmembrane" evidence="9">
    <location>
        <begin position="147"/>
        <end position="478"/>
    </location>
</feature>
<comment type="similarity">
    <text evidence="6">Belongs to the TMEM104 family.</text>
</comment>
<dbReference type="PANTHER" id="PTHR16189">
    <property type="entry name" value="TRANSMEMBRANE PROTEIN 104-RELATED"/>
    <property type="match status" value="1"/>
</dbReference>
<reference evidence="10" key="1">
    <citation type="submission" date="2018-01" db="EMBL/GenBank/DDBJ databases">
        <title>An insight into the sialome of Amazonian anophelines.</title>
        <authorList>
            <person name="Ribeiro J.M."/>
            <person name="Scarpassa V."/>
            <person name="Calvo E."/>
        </authorList>
    </citation>
    <scope>NUCLEOTIDE SEQUENCE</scope>
    <source>
        <tissue evidence="10">Salivary glands</tissue>
    </source>
</reference>
<evidence type="ECO:0000256" key="4">
    <source>
        <dbReference type="ARBA" id="ARBA00023136"/>
    </source>
</evidence>
<keyword evidence="3 8" id="KW-1133">Transmembrane helix</keyword>
<evidence type="ECO:0000256" key="6">
    <source>
        <dbReference type="ARBA" id="ARBA00038166"/>
    </source>
</evidence>
<dbReference type="EMBL" id="GGFK01009368">
    <property type="protein sequence ID" value="MBW42689.1"/>
    <property type="molecule type" value="Transcribed_RNA"/>
</dbReference>
<evidence type="ECO:0000256" key="3">
    <source>
        <dbReference type="ARBA" id="ARBA00022989"/>
    </source>
</evidence>
<dbReference type="InterPro" id="IPR013057">
    <property type="entry name" value="AA_transpt_TM"/>
</dbReference>
<dbReference type="PANTHER" id="PTHR16189:SF0">
    <property type="entry name" value="TRANSMEMBRANE PROTEIN 104"/>
    <property type="match status" value="1"/>
</dbReference>
<feature type="transmembrane region" description="Helical" evidence="8">
    <location>
        <begin position="426"/>
        <end position="447"/>
    </location>
</feature>
<protein>
    <submittedName>
        <fullName evidence="10">Putative amino acid transporter</fullName>
    </submittedName>
</protein>
<name>A0A2M4APJ0_9DIPT</name>
<evidence type="ECO:0000256" key="8">
    <source>
        <dbReference type="SAM" id="Phobius"/>
    </source>
</evidence>
<evidence type="ECO:0000256" key="5">
    <source>
        <dbReference type="ARBA" id="ARBA00023180"/>
    </source>
</evidence>
<evidence type="ECO:0000313" key="10">
    <source>
        <dbReference type="EMBL" id="MBW42689.1"/>
    </source>
</evidence>
<feature type="transmembrane region" description="Helical" evidence="8">
    <location>
        <begin position="265"/>
        <end position="284"/>
    </location>
</feature>
<feature type="transmembrane region" description="Helical" evidence="8">
    <location>
        <begin position="499"/>
        <end position="519"/>
    </location>
</feature>
<organism evidence="10">
    <name type="scientific">Anopheles triannulatus</name>
    <dbReference type="NCBI Taxonomy" id="58253"/>
    <lineage>
        <taxon>Eukaryota</taxon>
        <taxon>Metazoa</taxon>
        <taxon>Ecdysozoa</taxon>
        <taxon>Arthropoda</taxon>
        <taxon>Hexapoda</taxon>
        <taxon>Insecta</taxon>
        <taxon>Pterygota</taxon>
        <taxon>Neoptera</taxon>
        <taxon>Endopterygota</taxon>
        <taxon>Diptera</taxon>
        <taxon>Nematocera</taxon>
        <taxon>Culicoidea</taxon>
        <taxon>Culicidae</taxon>
        <taxon>Anophelinae</taxon>
        <taxon>Anopheles</taxon>
    </lineage>
</organism>
<feature type="transmembrane region" description="Helical" evidence="8">
    <location>
        <begin position="338"/>
        <end position="359"/>
    </location>
</feature>
<dbReference type="GO" id="GO:0016020">
    <property type="term" value="C:membrane"/>
    <property type="evidence" value="ECO:0007669"/>
    <property type="project" value="UniProtKB-SubCell"/>
</dbReference>
<keyword evidence="4 8" id="KW-0472">Membrane</keyword>
<feature type="transmembrane region" description="Helical" evidence="8">
    <location>
        <begin position="233"/>
        <end position="253"/>
    </location>
</feature>
<comment type="subcellular location">
    <subcellularLocation>
        <location evidence="1">Membrane</location>
        <topology evidence="1">Multi-pass membrane protein</topology>
    </subcellularLocation>
</comment>
<feature type="region of interest" description="Disordered" evidence="7">
    <location>
        <begin position="106"/>
        <end position="125"/>
    </location>
</feature>
<evidence type="ECO:0000256" key="1">
    <source>
        <dbReference type="ARBA" id="ARBA00004141"/>
    </source>
</evidence>
<feature type="compositionally biased region" description="Basic and acidic residues" evidence="7">
    <location>
        <begin position="113"/>
        <end position="125"/>
    </location>
</feature>
<feature type="transmembrane region" description="Helical" evidence="8">
    <location>
        <begin position="385"/>
        <end position="406"/>
    </location>
</feature>
<feature type="transmembrane region" description="Helical" evidence="8">
    <location>
        <begin position="12"/>
        <end position="32"/>
    </location>
</feature>